<feature type="compositionally biased region" description="Basic and acidic residues" evidence="12">
    <location>
        <begin position="481"/>
        <end position="494"/>
    </location>
</feature>
<dbReference type="InterPro" id="IPR015943">
    <property type="entry name" value="WD40/YVTN_repeat-like_dom_sf"/>
</dbReference>
<evidence type="ECO:0000256" key="12">
    <source>
        <dbReference type="SAM" id="MobiDB-lite"/>
    </source>
</evidence>
<comment type="pathway">
    <text evidence="3">tRNA modification; 5-methoxycarbonylmethyl-2-thiouridine-tRNA biosynthesis.</text>
</comment>
<name>A0AAV8UI89_9RHOD</name>
<dbReference type="GO" id="GO:0002098">
    <property type="term" value="P:tRNA wobble uridine modification"/>
    <property type="evidence" value="ECO:0007669"/>
    <property type="project" value="InterPro"/>
</dbReference>
<proteinExistence type="inferred from homology"/>
<dbReference type="GO" id="GO:0005634">
    <property type="term" value="C:nucleus"/>
    <property type="evidence" value="ECO:0007669"/>
    <property type="project" value="UniProtKB-SubCell"/>
</dbReference>
<dbReference type="EMBL" id="JAMWBK010000010">
    <property type="protein sequence ID" value="KAJ8901719.1"/>
    <property type="molecule type" value="Genomic_DNA"/>
</dbReference>
<dbReference type="GO" id="GO:0033588">
    <property type="term" value="C:elongator holoenzyme complex"/>
    <property type="evidence" value="ECO:0007669"/>
    <property type="project" value="InterPro"/>
</dbReference>
<dbReference type="Proteomes" id="UP001157974">
    <property type="component" value="Unassembled WGS sequence"/>
</dbReference>
<feature type="repeat" description="WD" evidence="11">
    <location>
        <begin position="371"/>
        <end position="402"/>
    </location>
</feature>
<gene>
    <name evidence="13" type="ORF">NDN08_003925</name>
</gene>
<dbReference type="GO" id="GO:0005737">
    <property type="term" value="C:cytoplasm"/>
    <property type="evidence" value="ECO:0007669"/>
    <property type="project" value="UniProtKB-SubCell"/>
</dbReference>
<evidence type="ECO:0000313" key="14">
    <source>
        <dbReference type="Proteomes" id="UP001157974"/>
    </source>
</evidence>
<feature type="region of interest" description="Disordered" evidence="12">
    <location>
        <begin position="464"/>
        <end position="497"/>
    </location>
</feature>
<comment type="subcellular location">
    <subcellularLocation>
        <location evidence="2">Cytoplasm</location>
    </subcellularLocation>
    <subcellularLocation>
        <location evidence="1">Nucleus</location>
    </subcellularLocation>
</comment>
<evidence type="ECO:0000313" key="13">
    <source>
        <dbReference type="EMBL" id="KAJ8901719.1"/>
    </source>
</evidence>
<evidence type="ECO:0000256" key="3">
    <source>
        <dbReference type="ARBA" id="ARBA00005043"/>
    </source>
</evidence>
<evidence type="ECO:0000256" key="5">
    <source>
        <dbReference type="ARBA" id="ARBA00020267"/>
    </source>
</evidence>
<dbReference type="InterPro" id="IPR036322">
    <property type="entry name" value="WD40_repeat_dom_sf"/>
</dbReference>
<dbReference type="InterPro" id="IPR001680">
    <property type="entry name" value="WD40_rpt"/>
</dbReference>
<dbReference type="PANTHER" id="PTHR44111:SF1">
    <property type="entry name" value="ELONGATOR COMPLEX PROTEIN 2"/>
    <property type="match status" value="1"/>
</dbReference>
<organism evidence="13 14">
    <name type="scientific">Rhodosorus marinus</name>
    <dbReference type="NCBI Taxonomy" id="101924"/>
    <lineage>
        <taxon>Eukaryota</taxon>
        <taxon>Rhodophyta</taxon>
        <taxon>Stylonematophyceae</taxon>
        <taxon>Stylonematales</taxon>
        <taxon>Stylonemataceae</taxon>
        <taxon>Rhodosorus</taxon>
    </lineage>
</organism>
<evidence type="ECO:0000256" key="7">
    <source>
        <dbReference type="ARBA" id="ARBA00022574"/>
    </source>
</evidence>
<keyword evidence="14" id="KW-1185">Reference proteome</keyword>
<keyword evidence="9" id="KW-0677">Repeat</keyword>
<protein>
    <recommendedName>
        <fullName evidence="5">Elongator complex protein 2</fullName>
    </recommendedName>
</protein>
<evidence type="ECO:0000256" key="10">
    <source>
        <dbReference type="ARBA" id="ARBA00023242"/>
    </source>
</evidence>
<keyword evidence="6" id="KW-0963">Cytoplasm</keyword>
<accession>A0AAV8UI89</accession>
<sequence>MGMTNVTSVQKDAERFYAMSGRIELLAAGASRLSDGLVVEGDVLGYVSGRIIVLKDVRSDRVVGCINVHKSPVRAIALAGSVLASSDVSGTILVHRVGFGGPELKHREWLGSDAGSAVISVLDDVVLSAGLDSVMRIWRLKDSEMVEEAAIGLGDGFLPECISLTQFNNSLLAAVGGSDRKLRLYLIHELSSVTFLGVLSGHKDWIRSLRFSDLTPEGNILLATASNDRTAQIWRLRTGLKADMAVSDVLDKNTTTFKIPQGHNDEVLVATKEAILAYHMDQVTAVRWTPKFQLATCSMDSSVALWSIDENHEWRPQVRLGLLGGANSHALGFFSVAVADEEEIFASSFSGGLFRWQRELDNQKWVSVLAPGGHSEEVWDARWDPSGRFAVSCSADKTTRIWAEHEGRWGEIARPQVHGHSVFGVSFVGKDGHDLVSVSEEKMARLFEAPKWFYQHMGIAGAESRPDAASMPALGLSNKPSEQHQEGLSSKEEQTDMQAVDSMTMPPFEEELMQGRLWPEMAKLYAHGNDLSCVASSPDGLVLATAANSKLRQQAAIVIWDVLSRSKRQEIEGHDLTVTAMMFSKDCNFLASVSRDRSFRVYENRQATNQGFALVYSKKNAHSRIINCIEWVHGTKMFATGSRDKTVKLHAGTIGNHWKEDEVLLSSLTLPGPVTALSWCPSALAVGLEDGQLHLFGVSDDGVATALCAVNPDLYPGARVRALHWRPVDDDEEGGAGRQLLIASEDHSVRIYSDLCT</sequence>
<feature type="repeat" description="WD" evidence="11">
    <location>
        <begin position="571"/>
        <end position="603"/>
    </location>
</feature>
<dbReference type="Pfam" id="PF00400">
    <property type="entry name" value="WD40"/>
    <property type="match status" value="6"/>
</dbReference>
<evidence type="ECO:0000256" key="1">
    <source>
        <dbReference type="ARBA" id="ARBA00004123"/>
    </source>
</evidence>
<comment type="similarity">
    <text evidence="4">Belongs to the WD repeat ELP2 family.</text>
</comment>
<evidence type="ECO:0000256" key="6">
    <source>
        <dbReference type="ARBA" id="ARBA00022490"/>
    </source>
</evidence>
<dbReference type="SMART" id="SM00320">
    <property type="entry name" value="WD40"/>
    <property type="match status" value="11"/>
</dbReference>
<feature type="repeat" description="WD" evidence="11">
    <location>
        <begin position="199"/>
        <end position="244"/>
    </location>
</feature>
<evidence type="ECO:0000256" key="11">
    <source>
        <dbReference type="PROSITE-ProRule" id="PRU00221"/>
    </source>
</evidence>
<evidence type="ECO:0000256" key="4">
    <source>
        <dbReference type="ARBA" id="ARBA00005881"/>
    </source>
</evidence>
<dbReference type="SUPFAM" id="SSF50978">
    <property type="entry name" value="WD40 repeat-like"/>
    <property type="match status" value="3"/>
</dbReference>
<keyword evidence="8" id="KW-0819">tRNA processing</keyword>
<feature type="repeat" description="WD" evidence="11">
    <location>
        <begin position="276"/>
        <end position="309"/>
    </location>
</feature>
<comment type="caution">
    <text evidence="13">The sequence shown here is derived from an EMBL/GenBank/DDBJ whole genome shotgun (WGS) entry which is preliminary data.</text>
</comment>
<keyword evidence="7 11" id="KW-0853">WD repeat</keyword>
<reference evidence="13 14" key="1">
    <citation type="journal article" date="2023" name="Nat. Commun.">
        <title>Origin of minicircular mitochondrial genomes in red algae.</title>
        <authorList>
            <person name="Lee Y."/>
            <person name="Cho C.H."/>
            <person name="Lee Y.M."/>
            <person name="Park S.I."/>
            <person name="Yang J.H."/>
            <person name="West J.A."/>
            <person name="Bhattacharya D."/>
            <person name="Yoon H.S."/>
        </authorList>
    </citation>
    <scope>NUCLEOTIDE SEQUENCE [LARGE SCALE GENOMIC DNA]</scope>
    <source>
        <strain evidence="13 14">CCMP1338</strain>
        <tissue evidence="13">Whole cell</tissue>
    </source>
</reference>
<dbReference type="InterPro" id="IPR037289">
    <property type="entry name" value="Elp2"/>
</dbReference>
<evidence type="ECO:0000256" key="9">
    <source>
        <dbReference type="ARBA" id="ARBA00022737"/>
    </source>
</evidence>
<dbReference type="PROSITE" id="PS50082">
    <property type="entry name" value="WD_REPEATS_2"/>
    <property type="match status" value="4"/>
</dbReference>
<dbReference type="AlphaFoldDB" id="A0AAV8UI89"/>
<dbReference type="Gene3D" id="2.130.10.10">
    <property type="entry name" value="YVTN repeat-like/Quinoprotein amine dehydrogenase"/>
    <property type="match status" value="4"/>
</dbReference>
<keyword evidence="10" id="KW-0539">Nucleus</keyword>
<evidence type="ECO:0000256" key="8">
    <source>
        <dbReference type="ARBA" id="ARBA00022694"/>
    </source>
</evidence>
<dbReference type="PROSITE" id="PS50294">
    <property type="entry name" value="WD_REPEATS_REGION"/>
    <property type="match status" value="2"/>
</dbReference>
<dbReference type="PANTHER" id="PTHR44111">
    <property type="entry name" value="ELONGATOR COMPLEX PROTEIN 2"/>
    <property type="match status" value="1"/>
</dbReference>
<evidence type="ECO:0000256" key="2">
    <source>
        <dbReference type="ARBA" id="ARBA00004496"/>
    </source>
</evidence>